<dbReference type="InterPro" id="IPR036388">
    <property type="entry name" value="WH-like_DNA-bd_sf"/>
</dbReference>
<keyword evidence="4" id="KW-0804">Transcription</keyword>
<dbReference type="Proteomes" id="UP000697710">
    <property type="component" value="Unassembled WGS sequence"/>
</dbReference>
<evidence type="ECO:0000256" key="2">
    <source>
        <dbReference type="ARBA" id="ARBA00023015"/>
    </source>
</evidence>
<evidence type="ECO:0000259" key="5">
    <source>
        <dbReference type="Pfam" id="PF07638"/>
    </source>
</evidence>
<dbReference type="InterPro" id="IPR014284">
    <property type="entry name" value="RNA_pol_sigma-70_dom"/>
</dbReference>
<name>A0A956M3B1_UNCEI</name>
<evidence type="ECO:0000256" key="1">
    <source>
        <dbReference type="ARBA" id="ARBA00010641"/>
    </source>
</evidence>
<proteinExistence type="inferred from homology"/>
<dbReference type="SUPFAM" id="SSF88946">
    <property type="entry name" value="Sigma2 domain of RNA polymerase sigma factors"/>
    <property type="match status" value="1"/>
</dbReference>
<dbReference type="InterPro" id="IPR039425">
    <property type="entry name" value="RNA_pol_sigma-70-like"/>
</dbReference>
<reference evidence="6" key="1">
    <citation type="submission" date="2020-04" db="EMBL/GenBank/DDBJ databases">
        <authorList>
            <person name="Zhang T."/>
        </authorList>
    </citation>
    <scope>NUCLEOTIDE SEQUENCE</scope>
    <source>
        <strain evidence="6">HKST-UBA01</strain>
    </source>
</reference>
<dbReference type="GO" id="GO:0016987">
    <property type="term" value="F:sigma factor activity"/>
    <property type="evidence" value="ECO:0007669"/>
    <property type="project" value="UniProtKB-KW"/>
</dbReference>
<evidence type="ECO:0000256" key="3">
    <source>
        <dbReference type="ARBA" id="ARBA00023082"/>
    </source>
</evidence>
<dbReference type="PANTHER" id="PTHR43133">
    <property type="entry name" value="RNA POLYMERASE ECF-TYPE SIGMA FACTO"/>
    <property type="match status" value="1"/>
</dbReference>
<keyword evidence="2" id="KW-0805">Transcription regulation</keyword>
<evidence type="ECO:0000313" key="6">
    <source>
        <dbReference type="EMBL" id="MCA9730314.1"/>
    </source>
</evidence>
<dbReference type="Gene3D" id="1.10.10.10">
    <property type="entry name" value="Winged helix-like DNA-binding domain superfamily/Winged helix DNA-binding domain"/>
    <property type="match status" value="1"/>
</dbReference>
<feature type="non-terminal residue" evidence="6">
    <location>
        <position position="1"/>
    </location>
</feature>
<protein>
    <submittedName>
        <fullName evidence="6">Sigma-70 family RNA polymerase sigma factor</fullName>
    </submittedName>
</protein>
<dbReference type="NCBIfam" id="TIGR02937">
    <property type="entry name" value="sigma70-ECF"/>
    <property type="match status" value="1"/>
</dbReference>
<reference evidence="6" key="2">
    <citation type="journal article" date="2021" name="Microbiome">
        <title>Successional dynamics and alternative stable states in a saline activated sludge microbial community over 9 years.</title>
        <authorList>
            <person name="Wang Y."/>
            <person name="Ye J."/>
            <person name="Ju F."/>
            <person name="Liu L."/>
            <person name="Boyd J.A."/>
            <person name="Deng Y."/>
            <person name="Parks D.H."/>
            <person name="Jiang X."/>
            <person name="Yin X."/>
            <person name="Woodcroft B.J."/>
            <person name="Tyson G.W."/>
            <person name="Hugenholtz P."/>
            <person name="Polz M.F."/>
            <person name="Zhang T."/>
        </authorList>
    </citation>
    <scope>NUCLEOTIDE SEQUENCE</scope>
    <source>
        <strain evidence="6">HKST-UBA01</strain>
    </source>
</reference>
<accession>A0A956M3B1</accession>
<dbReference type="Pfam" id="PF07638">
    <property type="entry name" value="Sigma70_ECF"/>
    <property type="match status" value="1"/>
</dbReference>
<dbReference type="NCBIfam" id="TIGR02999">
    <property type="entry name" value="Sig-70_X6"/>
    <property type="match status" value="1"/>
</dbReference>
<comment type="similarity">
    <text evidence="1">Belongs to the sigma-70 factor family. ECF subfamily.</text>
</comment>
<dbReference type="InterPro" id="IPR053812">
    <property type="entry name" value="HTH_Sigma70_ECF-like"/>
</dbReference>
<evidence type="ECO:0000313" key="7">
    <source>
        <dbReference type="Proteomes" id="UP000697710"/>
    </source>
</evidence>
<dbReference type="Gene3D" id="1.10.1740.10">
    <property type="match status" value="1"/>
</dbReference>
<dbReference type="GO" id="GO:0006352">
    <property type="term" value="P:DNA-templated transcription initiation"/>
    <property type="evidence" value="ECO:0007669"/>
    <property type="project" value="InterPro"/>
</dbReference>
<feature type="domain" description="RNA polymerase sigma-70 ECF-like HTH" evidence="5">
    <location>
        <begin position="2"/>
        <end position="180"/>
    </location>
</feature>
<evidence type="ECO:0000256" key="4">
    <source>
        <dbReference type="ARBA" id="ARBA00023163"/>
    </source>
</evidence>
<keyword evidence="3" id="KW-0731">Sigma factor</keyword>
<sequence>GDITQYLALARAGDHAALDEVFHRVYDEIHRIADHQVGRISGEQTLTATAIIHEAYLKLMRTPDIAWDDRAHFFAVAATAMRQILLNRARARLTEKRGGGRPLSLTDQDAPIDTRAEEMVALDQALDQLSVFDARLARVVELRYFGGLSVEEAARVLGVADRTVKRDWQLARAFLFQRLRGAARD</sequence>
<dbReference type="InterPro" id="IPR011517">
    <property type="entry name" value="RNA_pol_sigma70_ECF-like"/>
</dbReference>
<dbReference type="AlphaFoldDB" id="A0A956M3B1"/>
<dbReference type="PANTHER" id="PTHR43133:SF39">
    <property type="entry name" value="SIMILAR TO RNA POLYMERASE SIGMA-E FACTOR"/>
    <property type="match status" value="1"/>
</dbReference>
<organism evidence="6 7">
    <name type="scientific">Eiseniibacteriota bacterium</name>
    <dbReference type="NCBI Taxonomy" id="2212470"/>
    <lineage>
        <taxon>Bacteria</taxon>
        <taxon>Candidatus Eiseniibacteriota</taxon>
    </lineage>
</organism>
<comment type="caution">
    <text evidence="6">The sequence shown here is derived from an EMBL/GenBank/DDBJ whole genome shotgun (WGS) entry which is preliminary data.</text>
</comment>
<dbReference type="InterPro" id="IPR013324">
    <property type="entry name" value="RNA_pol_sigma_r3/r4-like"/>
</dbReference>
<dbReference type="InterPro" id="IPR013325">
    <property type="entry name" value="RNA_pol_sigma_r2"/>
</dbReference>
<dbReference type="SUPFAM" id="SSF88659">
    <property type="entry name" value="Sigma3 and sigma4 domains of RNA polymerase sigma factors"/>
    <property type="match status" value="1"/>
</dbReference>
<dbReference type="EMBL" id="JAGQHR010001105">
    <property type="protein sequence ID" value="MCA9730314.1"/>
    <property type="molecule type" value="Genomic_DNA"/>
</dbReference>
<gene>
    <name evidence="6" type="ORF">KC729_21715</name>
</gene>